<comment type="caution">
    <text evidence="1">The sequence shown here is derived from an EMBL/GenBank/DDBJ whole genome shotgun (WGS) entry which is preliminary data.</text>
</comment>
<gene>
    <name evidence="1" type="ORF">Syun_019713</name>
</gene>
<dbReference type="PANTHER" id="PTHR33566">
    <property type="entry name" value="EN/SPM-LIKE TRANSPOSON-RELATED"/>
    <property type="match status" value="1"/>
</dbReference>
<dbReference type="Proteomes" id="UP001420932">
    <property type="component" value="Unassembled WGS sequence"/>
</dbReference>
<keyword evidence="2" id="KW-1185">Reference proteome</keyword>
<protein>
    <submittedName>
        <fullName evidence="1">Uncharacterized protein</fullName>
    </submittedName>
</protein>
<dbReference type="PANTHER" id="PTHR33566:SF1">
    <property type="entry name" value="EN_SPM-LIKE TRANSPOSON-RELATED"/>
    <property type="match status" value="1"/>
</dbReference>
<proteinExistence type="predicted"/>
<name>A0AAP0NZN7_9MAGN</name>
<organism evidence="1 2">
    <name type="scientific">Stephania yunnanensis</name>
    <dbReference type="NCBI Taxonomy" id="152371"/>
    <lineage>
        <taxon>Eukaryota</taxon>
        <taxon>Viridiplantae</taxon>
        <taxon>Streptophyta</taxon>
        <taxon>Embryophyta</taxon>
        <taxon>Tracheophyta</taxon>
        <taxon>Spermatophyta</taxon>
        <taxon>Magnoliopsida</taxon>
        <taxon>Ranunculales</taxon>
        <taxon>Menispermaceae</taxon>
        <taxon>Menispermoideae</taxon>
        <taxon>Cissampelideae</taxon>
        <taxon>Stephania</taxon>
    </lineage>
</organism>
<dbReference type="EMBL" id="JBBNAF010000008">
    <property type="protein sequence ID" value="KAK9122096.1"/>
    <property type="molecule type" value="Genomic_DNA"/>
</dbReference>
<accession>A0AAP0NZN7</accession>
<sequence>MLAIVCKSNESIKHLEPYYQKGKINNSIGLHGALSLDGGMIKRTGFFSLGSSFR</sequence>
<reference evidence="1 2" key="1">
    <citation type="submission" date="2024-01" db="EMBL/GenBank/DDBJ databases">
        <title>Genome assemblies of Stephania.</title>
        <authorList>
            <person name="Yang L."/>
        </authorList>
    </citation>
    <scope>NUCLEOTIDE SEQUENCE [LARGE SCALE GENOMIC DNA]</scope>
    <source>
        <strain evidence="1">YNDBR</strain>
        <tissue evidence="1">Leaf</tissue>
    </source>
</reference>
<dbReference type="AlphaFoldDB" id="A0AAP0NZN7"/>
<evidence type="ECO:0000313" key="1">
    <source>
        <dbReference type="EMBL" id="KAK9122096.1"/>
    </source>
</evidence>
<evidence type="ECO:0000313" key="2">
    <source>
        <dbReference type="Proteomes" id="UP001420932"/>
    </source>
</evidence>